<protein>
    <submittedName>
        <fullName evidence="3">Uncharacterized protein</fullName>
    </submittedName>
</protein>
<dbReference type="EMBL" id="CAJNOO010003069">
    <property type="protein sequence ID" value="CAF1316130.1"/>
    <property type="molecule type" value="Genomic_DNA"/>
</dbReference>
<dbReference type="OrthoDB" id="10033758at2759"/>
<dbReference type="AlphaFoldDB" id="A0A819Q0S0"/>
<dbReference type="Proteomes" id="UP000663882">
    <property type="component" value="Unassembled WGS sequence"/>
</dbReference>
<reference evidence="3" key="1">
    <citation type="submission" date="2021-02" db="EMBL/GenBank/DDBJ databases">
        <authorList>
            <person name="Nowell W R."/>
        </authorList>
    </citation>
    <scope>NUCLEOTIDE SEQUENCE</scope>
</reference>
<evidence type="ECO:0000313" key="4">
    <source>
        <dbReference type="Proteomes" id="UP000663823"/>
    </source>
</evidence>
<evidence type="ECO:0000313" key="3">
    <source>
        <dbReference type="EMBL" id="CAF4017340.1"/>
    </source>
</evidence>
<dbReference type="Gene3D" id="2.60.40.2970">
    <property type="match status" value="1"/>
</dbReference>
<feature type="chain" id="PRO_5036235820" evidence="1">
    <location>
        <begin position="25"/>
        <end position="125"/>
    </location>
</feature>
<comment type="caution">
    <text evidence="3">The sequence shown here is derived from an EMBL/GenBank/DDBJ whole genome shotgun (WGS) entry which is preliminary data.</text>
</comment>
<feature type="non-terminal residue" evidence="3">
    <location>
        <position position="125"/>
    </location>
</feature>
<evidence type="ECO:0000313" key="2">
    <source>
        <dbReference type="EMBL" id="CAF1316130.1"/>
    </source>
</evidence>
<sequence>MKQQQQQHVILLMIIAMMVVNVYAEHLEVTIFPIRPKFGKTEEVVMKVKYTNKRDQTISIYNWCLQENELDDNLFEVTCDGIPVEYTGPCVKRREPKDEDMTLLPPGKTRVFHARLSTAYDMTKT</sequence>
<keyword evidence="1" id="KW-0732">Signal</keyword>
<evidence type="ECO:0000256" key="1">
    <source>
        <dbReference type="SAM" id="SignalP"/>
    </source>
</evidence>
<gene>
    <name evidence="3" type="ORF">OTI717_LOCUS29898</name>
    <name evidence="2" type="ORF">RFH988_LOCUS30508</name>
</gene>
<dbReference type="Proteomes" id="UP000663823">
    <property type="component" value="Unassembled WGS sequence"/>
</dbReference>
<name>A0A819Q0S0_9BILA</name>
<organism evidence="3 4">
    <name type="scientific">Rotaria sordida</name>
    <dbReference type="NCBI Taxonomy" id="392033"/>
    <lineage>
        <taxon>Eukaryota</taxon>
        <taxon>Metazoa</taxon>
        <taxon>Spiralia</taxon>
        <taxon>Gnathifera</taxon>
        <taxon>Rotifera</taxon>
        <taxon>Eurotatoria</taxon>
        <taxon>Bdelloidea</taxon>
        <taxon>Philodinida</taxon>
        <taxon>Philodinidae</taxon>
        <taxon>Rotaria</taxon>
    </lineage>
</organism>
<proteinExistence type="predicted"/>
<dbReference type="EMBL" id="CAJOAX010007754">
    <property type="protein sequence ID" value="CAF4017340.1"/>
    <property type="molecule type" value="Genomic_DNA"/>
</dbReference>
<feature type="signal peptide" evidence="1">
    <location>
        <begin position="1"/>
        <end position="24"/>
    </location>
</feature>
<accession>A0A819Q0S0</accession>